<comment type="caution">
    <text evidence="3">The sequence shown here is derived from an EMBL/GenBank/DDBJ whole genome shotgun (WGS) entry which is preliminary data.</text>
</comment>
<dbReference type="GO" id="GO:0003964">
    <property type="term" value="F:RNA-directed DNA polymerase activity"/>
    <property type="evidence" value="ECO:0007669"/>
    <property type="project" value="UniProtKB-KW"/>
</dbReference>
<feature type="compositionally biased region" description="Basic and acidic residues" evidence="1">
    <location>
        <begin position="305"/>
        <end position="314"/>
    </location>
</feature>
<dbReference type="CDD" id="cd00303">
    <property type="entry name" value="retropepsin_like"/>
    <property type="match status" value="1"/>
</dbReference>
<dbReference type="AlphaFoldDB" id="A0A6L2MHU2"/>
<evidence type="ECO:0000256" key="1">
    <source>
        <dbReference type="SAM" id="MobiDB-lite"/>
    </source>
</evidence>
<reference evidence="3" key="1">
    <citation type="journal article" date="2019" name="Sci. Rep.">
        <title>Draft genome of Tanacetum cinerariifolium, the natural source of mosquito coil.</title>
        <authorList>
            <person name="Yamashiro T."/>
            <person name="Shiraishi A."/>
            <person name="Satake H."/>
            <person name="Nakayama K."/>
        </authorList>
    </citation>
    <scope>NUCLEOTIDE SEQUENCE</scope>
</reference>
<gene>
    <name evidence="3" type="ORF">Tci_045278</name>
</gene>
<keyword evidence="3" id="KW-0548">Nucleotidyltransferase</keyword>
<feature type="domain" description="Integrase zinc-binding" evidence="2">
    <location>
        <begin position="193"/>
        <end position="233"/>
    </location>
</feature>
<feature type="region of interest" description="Disordered" evidence="1">
    <location>
        <begin position="304"/>
        <end position="324"/>
    </location>
</feature>
<accession>A0A6L2MHU2</accession>
<dbReference type="Pfam" id="PF17921">
    <property type="entry name" value="Integrase_H2C2"/>
    <property type="match status" value="1"/>
</dbReference>
<protein>
    <submittedName>
        <fullName evidence="3">Putative reverse transcriptase domain-containing protein</fullName>
    </submittedName>
</protein>
<sequence length="345" mass="39918">MEEYCPDDEVQKIESEFRNHKMAGFISTNFLPLINMKPSVICLGYEIKIASGLKVETNKIVRGCRLELEGHTFIIDLIPFGHGSFDLIVGMDWLSKMRAKIVFYEKIVQISLSNEDILEVHGECPLGNLKQLKTMKVNETKLEDIPMVYDFPSSKEEHEVHLKLQLDLLEKEKLFGKFSKCEFWLQEVLVYGNLRTLIMNDAHPTRYSVHPGADKMYYDLRGLYWWPRMKKDISIDYDCEIRYHPRKANVVVDVLSRKERAKPRRVRALSMTIHSSIKAKILEAQSEAFKNASTPTEMLKGLDNQLERKEDGRTPKTLGIPSTTRDSQVEIGEYHNGLHNQITEN</sequence>
<name>A0A6L2MHU2_TANCI</name>
<organism evidence="3">
    <name type="scientific">Tanacetum cinerariifolium</name>
    <name type="common">Dalmatian daisy</name>
    <name type="synonym">Chrysanthemum cinerariifolium</name>
    <dbReference type="NCBI Taxonomy" id="118510"/>
    <lineage>
        <taxon>Eukaryota</taxon>
        <taxon>Viridiplantae</taxon>
        <taxon>Streptophyta</taxon>
        <taxon>Embryophyta</taxon>
        <taxon>Tracheophyta</taxon>
        <taxon>Spermatophyta</taxon>
        <taxon>Magnoliopsida</taxon>
        <taxon>eudicotyledons</taxon>
        <taxon>Gunneridae</taxon>
        <taxon>Pentapetalae</taxon>
        <taxon>asterids</taxon>
        <taxon>campanulids</taxon>
        <taxon>Asterales</taxon>
        <taxon>Asteraceae</taxon>
        <taxon>Asteroideae</taxon>
        <taxon>Anthemideae</taxon>
        <taxon>Anthemidinae</taxon>
        <taxon>Tanacetum</taxon>
    </lineage>
</organism>
<dbReference type="Gene3D" id="1.10.340.70">
    <property type="match status" value="1"/>
</dbReference>
<dbReference type="InterPro" id="IPR041588">
    <property type="entry name" value="Integrase_H2C2"/>
</dbReference>
<dbReference type="Gene3D" id="2.40.70.10">
    <property type="entry name" value="Acid Proteases"/>
    <property type="match status" value="1"/>
</dbReference>
<keyword evidence="3" id="KW-0695">RNA-directed DNA polymerase</keyword>
<dbReference type="InterPro" id="IPR021109">
    <property type="entry name" value="Peptidase_aspartic_dom_sf"/>
</dbReference>
<dbReference type="Pfam" id="PF08284">
    <property type="entry name" value="RVP_2"/>
    <property type="match status" value="1"/>
</dbReference>
<proteinExistence type="predicted"/>
<evidence type="ECO:0000313" key="3">
    <source>
        <dbReference type="EMBL" id="GEU73300.1"/>
    </source>
</evidence>
<dbReference type="EMBL" id="BKCJ010006660">
    <property type="protein sequence ID" value="GEU73300.1"/>
    <property type="molecule type" value="Genomic_DNA"/>
</dbReference>
<keyword evidence="3" id="KW-0808">Transferase</keyword>
<evidence type="ECO:0000259" key="2">
    <source>
        <dbReference type="Pfam" id="PF17921"/>
    </source>
</evidence>